<dbReference type="InterPro" id="IPR011047">
    <property type="entry name" value="Quinoprotein_ADH-like_sf"/>
</dbReference>
<reference evidence="1 2" key="1">
    <citation type="submission" date="2017-09" db="EMBL/GenBank/DDBJ databases">
        <title>Metagenomic Analysis Reveals Denitrifying Candidatus Accumulibacter and Flanking Population as a Source of N2O.</title>
        <authorList>
            <person name="Gao H."/>
            <person name="Mao Y."/>
            <person name="Zhao X."/>
            <person name="Liu W.-T."/>
            <person name="Zhang T."/>
            <person name="Wells G."/>
        </authorList>
    </citation>
    <scope>NUCLEOTIDE SEQUENCE [LARGE SCALE GENOMIC DNA]</scope>
    <source>
        <strain evidence="1">CANDO_2_IC</strain>
    </source>
</reference>
<proteinExistence type="predicted"/>
<dbReference type="EMBL" id="PDHS01000130">
    <property type="protein sequence ID" value="MQM30121.1"/>
    <property type="molecule type" value="Genomic_DNA"/>
</dbReference>
<comment type="caution">
    <text evidence="1">The sequence shown here is derived from an EMBL/GenBank/DDBJ whole genome shotgun (WGS) entry which is preliminary data.</text>
</comment>
<dbReference type="AlphaFoldDB" id="A0A6A7RRC8"/>
<name>A0A6A7RRC8_9PROT</name>
<organism evidence="1 2">
    <name type="scientific">Candidatus Accumulibacter phosphatis</name>
    <dbReference type="NCBI Taxonomy" id="327160"/>
    <lineage>
        <taxon>Bacteria</taxon>
        <taxon>Pseudomonadati</taxon>
        <taxon>Pseudomonadota</taxon>
        <taxon>Betaproteobacteria</taxon>
        <taxon>Candidatus Accumulibacter</taxon>
    </lineage>
</organism>
<dbReference type="Gene3D" id="2.130.10.10">
    <property type="entry name" value="YVTN repeat-like/Quinoprotein amine dehydrogenase"/>
    <property type="match status" value="1"/>
</dbReference>
<accession>A0A6A7RRC8</accession>
<sequence>MSLYAKELACQQKIPTPGYYPSLNGAEISDSERSGIFPCATFLGSHDGPNVVYAWRSADDYPGIAYINNRKPGELYIIGGEVPSPGDPMPTGPYLAKADAATGTQIWRTYFDNASASGWYIGNTNLNILDNGKLVLSWSNNAVLVDGDTGLILKITPLPSGDAPPASSNFKHLTIAPDRTLIYKNQTRPIGCTGQGTMGIIKCIQDGMKMPNSVLVAVDPDTLEVLDKLQLPEPAPSPFIITKVHDKIALYVGMAESIRRYFWDPATKKLSADESWAIYPIQKGQTAATAPTVIGDWIVTQLNGAGSKEVSSSIAAAHRDDAKRQKVIFPFGPMPPGGFSFAPPKAGADPENGMVYSADMGLGKVAGIKLDQATGQMKVAFVVDDVTSTFQPVIGPKDKRVLLLTNAKQNVEKEPLMAAIFTNNYKEQLTWRDAATGKILAESDFFAPLTINSLTPPGFGGRVYFPTTAGKGFYVLQAMPKPAAAK</sequence>
<evidence type="ECO:0008006" key="3">
    <source>
        <dbReference type="Google" id="ProtNLM"/>
    </source>
</evidence>
<evidence type="ECO:0000313" key="2">
    <source>
        <dbReference type="Proteomes" id="UP000342300"/>
    </source>
</evidence>
<dbReference type="SUPFAM" id="SSF50998">
    <property type="entry name" value="Quinoprotein alcohol dehydrogenase-like"/>
    <property type="match status" value="1"/>
</dbReference>
<protein>
    <recommendedName>
        <fullName evidence="3">Pyrrolo-quinoline quinone</fullName>
    </recommendedName>
</protein>
<gene>
    <name evidence="1" type="ORF">CRU78_06095</name>
</gene>
<evidence type="ECO:0000313" key="1">
    <source>
        <dbReference type="EMBL" id="MQM30121.1"/>
    </source>
</evidence>
<dbReference type="InterPro" id="IPR015943">
    <property type="entry name" value="WD40/YVTN_repeat-like_dom_sf"/>
</dbReference>
<dbReference type="Proteomes" id="UP000342300">
    <property type="component" value="Unassembled WGS sequence"/>
</dbReference>